<dbReference type="PROSITE" id="PS51416">
    <property type="entry name" value="MIB_HERC2"/>
    <property type="match status" value="3"/>
</dbReference>
<dbReference type="OrthoDB" id="537008at2759"/>
<evidence type="ECO:0000259" key="3">
    <source>
        <dbReference type="PROSITE" id="PS51698"/>
    </source>
</evidence>
<dbReference type="SUPFAM" id="SSF159034">
    <property type="entry name" value="Mib/herc2 domain-like"/>
    <property type="match status" value="3"/>
</dbReference>
<dbReference type="RefSeq" id="XP_042915774.1">
    <property type="nucleotide sequence ID" value="XM_043071650.1"/>
</dbReference>
<dbReference type="SUPFAM" id="SSF57850">
    <property type="entry name" value="RING/U-box"/>
    <property type="match status" value="1"/>
</dbReference>
<evidence type="ECO:0000313" key="4">
    <source>
        <dbReference type="EMBL" id="PNW71814.1"/>
    </source>
</evidence>
<dbReference type="ExpressionAtlas" id="A0A2K3CU61">
    <property type="expression patterns" value="baseline"/>
</dbReference>
<dbReference type="InParanoid" id="A0A2K3CU61"/>
<dbReference type="PaxDb" id="3055-EDO95951"/>
<dbReference type="Gene3D" id="3.30.40.10">
    <property type="entry name" value="Zinc/RING finger domain, C3HC4 (zinc finger)"/>
    <property type="match status" value="1"/>
</dbReference>
<dbReference type="GO" id="GO:0004842">
    <property type="term" value="F:ubiquitin-protein transferase activity"/>
    <property type="evidence" value="ECO:0007669"/>
    <property type="project" value="InterPro"/>
</dbReference>
<dbReference type="Gramene" id="PNW71814">
    <property type="protein sequence ID" value="PNW71814"/>
    <property type="gene ID" value="CHLRE_16g689250v5"/>
</dbReference>
<feature type="region of interest" description="Disordered" evidence="1">
    <location>
        <begin position="264"/>
        <end position="353"/>
    </location>
</feature>
<feature type="domain" description="MIB/HERC2" evidence="2">
    <location>
        <begin position="811"/>
        <end position="883"/>
    </location>
</feature>
<dbReference type="CDD" id="cd16655">
    <property type="entry name" value="RING-Ubox_WDSUB1-like"/>
    <property type="match status" value="1"/>
</dbReference>
<feature type="compositionally biased region" description="Low complexity" evidence="1">
    <location>
        <begin position="265"/>
        <end position="319"/>
    </location>
</feature>
<dbReference type="AlphaFoldDB" id="A0A2K3CU61"/>
<dbReference type="InterPro" id="IPR010606">
    <property type="entry name" value="Mib_Herc2"/>
</dbReference>
<keyword evidence="5" id="KW-1185">Reference proteome</keyword>
<dbReference type="PANTHER" id="PTHR45958:SF18">
    <property type="entry name" value="U-BOX DOMAIN-CONTAINING PROTEIN"/>
    <property type="match status" value="1"/>
</dbReference>
<dbReference type="PROSITE" id="PS51698">
    <property type="entry name" value="U_BOX"/>
    <property type="match status" value="1"/>
</dbReference>
<feature type="domain" description="MIB/HERC2" evidence="2">
    <location>
        <begin position="884"/>
        <end position="961"/>
    </location>
</feature>
<dbReference type="PANTHER" id="PTHR45958">
    <property type="entry name" value="RING-TYPE E3 UBIQUITIN TRANSFERASE"/>
    <property type="match status" value="1"/>
</dbReference>
<dbReference type="SMART" id="SM00504">
    <property type="entry name" value="Ubox"/>
    <property type="match status" value="1"/>
</dbReference>
<dbReference type="Pfam" id="PF06701">
    <property type="entry name" value="MIB_HERC2"/>
    <property type="match status" value="2"/>
</dbReference>
<gene>
    <name evidence="4" type="ORF">CHLRE_16g689250v5</name>
</gene>
<dbReference type="Proteomes" id="UP000006906">
    <property type="component" value="Chromosome 16"/>
</dbReference>
<feature type="domain" description="U-box" evidence="3">
    <location>
        <begin position="410"/>
        <end position="483"/>
    </location>
</feature>
<dbReference type="EMBL" id="CM008977">
    <property type="protein sequence ID" value="PNW71814.1"/>
    <property type="molecule type" value="Genomic_DNA"/>
</dbReference>
<evidence type="ECO:0000256" key="1">
    <source>
        <dbReference type="SAM" id="MobiDB-lite"/>
    </source>
</evidence>
<evidence type="ECO:0000313" key="5">
    <source>
        <dbReference type="Proteomes" id="UP000006906"/>
    </source>
</evidence>
<dbReference type="InterPro" id="IPR013083">
    <property type="entry name" value="Znf_RING/FYVE/PHD"/>
</dbReference>
<evidence type="ECO:0008006" key="6">
    <source>
        <dbReference type="Google" id="ProtNLM"/>
    </source>
</evidence>
<dbReference type="Pfam" id="PF04564">
    <property type="entry name" value="U-box"/>
    <property type="match status" value="1"/>
</dbReference>
<dbReference type="InterPro" id="IPR052608">
    <property type="entry name" value="U-box_domain_protein"/>
</dbReference>
<reference evidence="4 5" key="1">
    <citation type="journal article" date="2007" name="Science">
        <title>The Chlamydomonas genome reveals the evolution of key animal and plant functions.</title>
        <authorList>
            <person name="Merchant S.S."/>
            <person name="Prochnik S.E."/>
            <person name="Vallon O."/>
            <person name="Harris E.H."/>
            <person name="Karpowicz S.J."/>
            <person name="Witman G.B."/>
            <person name="Terry A."/>
            <person name="Salamov A."/>
            <person name="Fritz-Laylin L.K."/>
            <person name="Marechal-Drouard L."/>
            <person name="Marshall W.F."/>
            <person name="Qu L.H."/>
            <person name="Nelson D.R."/>
            <person name="Sanderfoot A.A."/>
            <person name="Spalding M.H."/>
            <person name="Kapitonov V.V."/>
            <person name="Ren Q."/>
            <person name="Ferris P."/>
            <person name="Lindquist E."/>
            <person name="Shapiro H."/>
            <person name="Lucas S.M."/>
            <person name="Grimwood J."/>
            <person name="Schmutz J."/>
            <person name="Cardol P."/>
            <person name="Cerutti H."/>
            <person name="Chanfreau G."/>
            <person name="Chen C.L."/>
            <person name="Cognat V."/>
            <person name="Croft M.T."/>
            <person name="Dent R."/>
            <person name="Dutcher S."/>
            <person name="Fernandez E."/>
            <person name="Fukuzawa H."/>
            <person name="Gonzalez-Ballester D."/>
            <person name="Gonzalez-Halphen D."/>
            <person name="Hallmann A."/>
            <person name="Hanikenne M."/>
            <person name="Hippler M."/>
            <person name="Inwood W."/>
            <person name="Jabbari K."/>
            <person name="Kalanon M."/>
            <person name="Kuras R."/>
            <person name="Lefebvre P.A."/>
            <person name="Lemaire S.D."/>
            <person name="Lobanov A.V."/>
            <person name="Lohr M."/>
            <person name="Manuell A."/>
            <person name="Meier I."/>
            <person name="Mets L."/>
            <person name="Mittag M."/>
            <person name="Mittelmeier T."/>
            <person name="Moroney J.V."/>
            <person name="Moseley J."/>
            <person name="Napoli C."/>
            <person name="Nedelcu A.M."/>
            <person name="Niyogi K."/>
            <person name="Novoselov S.V."/>
            <person name="Paulsen I.T."/>
            <person name="Pazour G."/>
            <person name="Purton S."/>
            <person name="Ral J.P."/>
            <person name="Riano-Pachon D.M."/>
            <person name="Riekhof W."/>
            <person name="Rymarquis L."/>
            <person name="Schroda M."/>
            <person name="Stern D."/>
            <person name="Umen J."/>
            <person name="Willows R."/>
            <person name="Wilson N."/>
            <person name="Zimmer S.L."/>
            <person name="Allmer J."/>
            <person name="Balk J."/>
            <person name="Bisova K."/>
            <person name="Chen C.J."/>
            <person name="Elias M."/>
            <person name="Gendler K."/>
            <person name="Hauser C."/>
            <person name="Lamb M.R."/>
            <person name="Ledford H."/>
            <person name="Long J.C."/>
            <person name="Minagawa J."/>
            <person name="Page M.D."/>
            <person name="Pan J."/>
            <person name="Pootakham W."/>
            <person name="Roje S."/>
            <person name="Rose A."/>
            <person name="Stahlberg E."/>
            <person name="Terauchi A.M."/>
            <person name="Yang P."/>
            <person name="Ball S."/>
            <person name="Bowler C."/>
            <person name="Dieckmann C.L."/>
            <person name="Gladyshev V.N."/>
            <person name="Green P."/>
            <person name="Jorgensen R."/>
            <person name="Mayfield S."/>
            <person name="Mueller-Roeber B."/>
            <person name="Rajamani S."/>
            <person name="Sayre R.T."/>
            <person name="Brokstein P."/>
            <person name="Dubchak I."/>
            <person name="Goodstein D."/>
            <person name="Hornick L."/>
            <person name="Huang Y.W."/>
            <person name="Jhaveri J."/>
            <person name="Luo Y."/>
            <person name="Martinez D."/>
            <person name="Ngau W.C."/>
            <person name="Otillar B."/>
            <person name="Poliakov A."/>
            <person name="Porter A."/>
            <person name="Szajkowski L."/>
            <person name="Werner G."/>
            <person name="Zhou K."/>
            <person name="Grigoriev I.V."/>
            <person name="Rokhsar D.S."/>
            <person name="Grossman A.R."/>
        </authorList>
    </citation>
    <scope>NUCLEOTIDE SEQUENCE [LARGE SCALE GENOMIC DNA]</scope>
    <source>
        <strain evidence="5">CC-503</strain>
    </source>
</reference>
<name>A0A2K3CU61_CHLRE</name>
<organism evidence="4 5">
    <name type="scientific">Chlamydomonas reinhardtii</name>
    <name type="common">Chlamydomonas smithii</name>
    <dbReference type="NCBI Taxonomy" id="3055"/>
    <lineage>
        <taxon>Eukaryota</taxon>
        <taxon>Viridiplantae</taxon>
        <taxon>Chlorophyta</taxon>
        <taxon>core chlorophytes</taxon>
        <taxon>Chlorophyceae</taxon>
        <taxon>CS clade</taxon>
        <taxon>Chlamydomonadales</taxon>
        <taxon>Chlamydomonadaceae</taxon>
        <taxon>Chlamydomonas</taxon>
    </lineage>
</organism>
<dbReference type="Gene3D" id="2.30.30.40">
    <property type="entry name" value="SH3 Domains"/>
    <property type="match status" value="3"/>
</dbReference>
<dbReference type="KEGG" id="cre:CHLRE_16g689250v5"/>
<dbReference type="GO" id="GO:0016567">
    <property type="term" value="P:protein ubiquitination"/>
    <property type="evidence" value="ECO:0007669"/>
    <property type="project" value="UniProtKB-UniPathway"/>
</dbReference>
<proteinExistence type="predicted"/>
<dbReference type="InterPro" id="IPR037252">
    <property type="entry name" value="Mib_Herc2_sf"/>
</dbReference>
<dbReference type="GeneID" id="5724807"/>
<sequence>MESTHELVMQASSLALHVSARATDVRCLRGADGSALADACSNVATGLSLAAQGSRLRSGPLESLVAALEQCLCVLDASSVAASSASVLLIAGPVLQRLRESIGDIAAALQALAAAVEVPQPRSGEGSDSDGSESVVALLRALRRELLNVPLTALEERVVGCEALRSRLRALTEVQAGEAALEEAVRSALLQAGVPASRLRNPEARSELVAELFDLQSHSAAAAAGSTSGSGRAAASGPLLSEADCEWIGTVASALLFTPSDLLHQHQSPQHQHQQQQQQGSQQQAQQREGQRSAAAAAAAAVSQAEAGPSSSAPAAASPVPAPAYLNGSGSILKTPTPDAQGPGTSSANGSGGAFPSAAANNSGAAAASSGQAQCNAGCVANGMGAGCCDGNGAAGKAAVSSAAAGALLPLQRSLLCPITQLLMRDPVTTAAGHTYERCAIEAWFLNNNTDPTTRQLLTSKALIPSWTVKGAIEEWLAAAGLSHDQYDDMGDGAAAVYGLDGPGLRFILGGANAAGGTAAPASASAASNGAAAAACQVPAAGSSSAYGSFAGCTWEQVADVDAEAQAHLEAARVSAAVARALTDKLGAVTMKELREGAVSETHVLGLGLKALDQRRLLQALVAAGGGASANGAAGSAVSSPAAGVSARLMDYVTVSAAWQTEADALGGPLAPGRYGIVLMDDRSDDKPLKVRALQEPHRVWWYTRAALTAVPAASVPPALRLELPVDEDNMGAPVTPWTCEPGMLVRRGYDWRNAADRQGQGGEVGMLAESRQGGRMWRVFWSNGGEGVYATGQDDKYELQHLQVHPFSGAPVVDEAVLTPGCGVVRGLHWTYDNQDGGPGTIGTVQHDDRHGYVAALWPNHRLARYRASTQQGFDLHYCSRPGEPVTVFNAQAGLKVTRGRDWKWEAQDGEGGVGVMIRPSMCAEEGVWWQVAWANGTHNQYRVGRPGSQWCDLQVATYESNGDSGRILPGTPVVLAPDFARFSDAKDGPLRPGKVGVVVAVGGGEARYKVMHLRTSSTWFYDRRALRPLPGCMAVARCKRMKLNREGRAAFLGSDAGGGTGGDTGRSPRAIFYCGAALGQCRCGGCDGRCGPTNGCPCHACAELIGKRLTAEGGLADGGSGGVDPALMQALLALAVLEDDDE</sequence>
<dbReference type="GO" id="GO:0046872">
    <property type="term" value="F:metal ion binding"/>
    <property type="evidence" value="ECO:0007669"/>
    <property type="project" value="InterPro"/>
</dbReference>
<accession>A0A2K3CU61</accession>
<protein>
    <recommendedName>
        <fullName evidence="6">U-box domain-containing protein</fullName>
    </recommendedName>
</protein>
<feature type="domain" description="MIB/HERC2" evidence="2">
    <location>
        <begin position="732"/>
        <end position="806"/>
    </location>
</feature>
<evidence type="ECO:0000259" key="2">
    <source>
        <dbReference type="PROSITE" id="PS51416"/>
    </source>
</evidence>
<dbReference type="UniPathway" id="UPA00143"/>
<dbReference type="InterPro" id="IPR003613">
    <property type="entry name" value="Ubox_domain"/>
</dbReference>